<dbReference type="InterPro" id="IPR013022">
    <property type="entry name" value="Xyl_isomerase-like_TIM-brl"/>
</dbReference>
<dbReference type="AlphaFoldDB" id="A0A7X6MDL5"/>
<dbReference type="SUPFAM" id="SSF51658">
    <property type="entry name" value="Xylose isomerase-like"/>
    <property type="match status" value="1"/>
</dbReference>
<evidence type="ECO:0000313" key="3">
    <source>
        <dbReference type="EMBL" id="NKY99327.1"/>
    </source>
</evidence>
<sequence>MPSAPEHTPPPLAGIGDEAAPDLGGQLAALAELGWKRLELRTVDGTAVAALDERTFDRAAGRIREAGTDVVAVASRIADWSRPATGDFAPDLAELDVLARRCAALDTRLVRIMSYPRDGLPEAEWGRRVRARLRELARRAEDAGLVLVHENCAGWAGDRADRALELLAEVDSPALRLLFDTGNGVAHGYRAPEMLRDLLDHVAHVHVKDAVTAPDGGVDYVLPGHGEAGTAECLRLLAAHGYAGTLSIEPHLHLRPHLRASGADPGRGDRSAFVAYGHALEDLVARTWHTGGRIRRPGGAARHAEDDAHRAGDGVPRAGDGVRRAEGVR</sequence>
<evidence type="ECO:0000259" key="2">
    <source>
        <dbReference type="Pfam" id="PF01261"/>
    </source>
</evidence>
<feature type="domain" description="Xylose isomerase-like TIM barrel" evidence="2">
    <location>
        <begin position="27"/>
        <end position="251"/>
    </location>
</feature>
<evidence type="ECO:0000313" key="4">
    <source>
        <dbReference type="Proteomes" id="UP000553209"/>
    </source>
</evidence>
<dbReference type="InterPro" id="IPR050312">
    <property type="entry name" value="IolE/XylAMocC-like"/>
</dbReference>
<dbReference type="PANTHER" id="PTHR12110:SF21">
    <property type="entry name" value="XYLOSE ISOMERASE-LIKE TIM BARREL DOMAIN-CONTAINING PROTEIN"/>
    <property type="match status" value="1"/>
</dbReference>
<dbReference type="GO" id="GO:0016853">
    <property type="term" value="F:isomerase activity"/>
    <property type="evidence" value="ECO:0007669"/>
    <property type="project" value="UniProtKB-KW"/>
</dbReference>
<feature type="region of interest" description="Disordered" evidence="1">
    <location>
        <begin position="293"/>
        <end position="329"/>
    </location>
</feature>
<dbReference type="RefSeq" id="WP_061079097.1">
    <property type="nucleotide sequence ID" value="NZ_JAAXPG010000015.1"/>
</dbReference>
<dbReference type="Proteomes" id="UP000553209">
    <property type="component" value="Unassembled WGS sequence"/>
</dbReference>
<keyword evidence="3" id="KW-0413">Isomerase</keyword>
<feature type="compositionally biased region" description="Basic and acidic residues" evidence="1">
    <location>
        <begin position="302"/>
        <end position="312"/>
    </location>
</feature>
<gene>
    <name evidence="3" type="ORF">HGB44_16890</name>
</gene>
<proteinExistence type="predicted"/>
<dbReference type="EMBL" id="JAAXPG010000015">
    <property type="protein sequence ID" value="NKY99327.1"/>
    <property type="molecule type" value="Genomic_DNA"/>
</dbReference>
<name>A0A7X6MDL5_9ACTN</name>
<dbReference type="Pfam" id="PF01261">
    <property type="entry name" value="AP_endonuc_2"/>
    <property type="match status" value="1"/>
</dbReference>
<feature type="compositionally biased region" description="Basic and acidic residues" evidence="1">
    <location>
        <begin position="320"/>
        <end position="329"/>
    </location>
</feature>
<comment type="caution">
    <text evidence="3">The sequence shown here is derived from an EMBL/GenBank/DDBJ whole genome shotgun (WGS) entry which is preliminary data.</text>
</comment>
<dbReference type="InterPro" id="IPR036237">
    <property type="entry name" value="Xyl_isomerase-like_sf"/>
</dbReference>
<dbReference type="PANTHER" id="PTHR12110">
    <property type="entry name" value="HYDROXYPYRUVATE ISOMERASE"/>
    <property type="match status" value="1"/>
</dbReference>
<evidence type="ECO:0000256" key="1">
    <source>
        <dbReference type="SAM" id="MobiDB-lite"/>
    </source>
</evidence>
<accession>A0A7X6MDL5</accession>
<reference evidence="3 4" key="1">
    <citation type="submission" date="2020-04" db="EMBL/GenBank/DDBJ databases">
        <title>MicrobeNet Type strains.</title>
        <authorList>
            <person name="Nicholson A.C."/>
        </authorList>
    </citation>
    <scope>NUCLEOTIDE SEQUENCE [LARGE SCALE GENOMIC DNA]</scope>
    <source>
        <strain evidence="3 4">ATCC 23612</strain>
    </source>
</reference>
<protein>
    <submittedName>
        <fullName evidence="3">Sugar phosphate isomerase/epimerase</fullName>
    </submittedName>
</protein>
<keyword evidence="4" id="KW-1185">Reference proteome</keyword>
<dbReference type="Gene3D" id="3.20.20.150">
    <property type="entry name" value="Divalent-metal-dependent TIM barrel enzymes"/>
    <property type="match status" value="1"/>
</dbReference>
<organism evidence="3 4">
    <name type="scientific">Nocardiopsis alborubida</name>
    <dbReference type="NCBI Taxonomy" id="146802"/>
    <lineage>
        <taxon>Bacteria</taxon>
        <taxon>Bacillati</taxon>
        <taxon>Actinomycetota</taxon>
        <taxon>Actinomycetes</taxon>
        <taxon>Streptosporangiales</taxon>
        <taxon>Nocardiopsidaceae</taxon>
        <taxon>Nocardiopsis</taxon>
    </lineage>
</organism>